<dbReference type="AlphaFoldDB" id="A0A0D3F8C6"/>
<protein>
    <submittedName>
        <fullName evidence="1">Uncharacterized protein</fullName>
    </submittedName>
</protein>
<dbReference type="Proteomes" id="UP000026960">
    <property type="component" value="Chromosome 2"/>
</dbReference>
<evidence type="ECO:0000313" key="2">
    <source>
        <dbReference type="Proteomes" id="UP000026960"/>
    </source>
</evidence>
<reference evidence="1" key="1">
    <citation type="journal article" date="2009" name="Rice">
        <title>De Novo Next Generation Sequencing of Plant Genomes.</title>
        <authorList>
            <person name="Rounsley S."/>
            <person name="Marri P.R."/>
            <person name="Yu Y."/>
            <person name="He R."/>
            <person name="Sisneros N."/>
            <person name="Goicoechea J.L."/>
            <person name="Lee S.J."/>
            <person name="Angelova A."/>
            <person name="Kudrna D."/>
            <person name="Luo M."/>
            <person name="Affourtit J."/>
            <person name="Desany B."/>
            <person name="Knight J."/>
            <person name="Niazi F."/>
            <person name="Egholm M."/>
            <person name="Wing R.A."/>
        </authorList>
    </citation>
    <scope>NUCLEOTIDE SEQUENCE [LARGE SCALE GENOMIC DNA]</scope>
    <source>
        <strain evidence="1">cv. IRGC 105608</strain>
    </source>
</reference>
<reference evidence="1" key="2">
    <citation type="submission" date="2015-03" db="UniProtKB">
        <authorList>
            <consortium name="EnsemblPlants"/>
        </authorList>
    </citation>
    <scope>IDENTIFICATION</scope>
</reference>
<dbReference type="Gramene" id="OBART02G26380.1">
    <property type="protein sequence ID" value="OBART02G26380.1"/>
    <property type="gene ID" value="OBART02G26380"/>
</dbReference>
<name>A0A0D3F8C6_9ORYZ</name>
<dbReference type="PaxDb" id="65489-OBART02G26380.1"/>
<dbReference type="HOGENOM" id="CLU_2910982_0_0_1"/>
<proteinExistence type="predicted"/>
<evidence type="ECO:0000313" key="1">
    <source>
        <dbReference type="EnsemblPlants" id="OBART02G26380.1"/>
    </source>
</evidence>
<sequence length="68" mass="7457">MDGRTPHEDQKLLGLSAAATFPDSNGYRSWHGQGAAARNTRHVLHVKNLSGTRESERVIPMVNSFGLI</sequence>
<keyword evidence="2" id="KW-1185">Reference proteome</keyword>
<dbReference type="EnsemblPlants" id="OBART02G26380.1">
    <property type="protein sequence ID" value="OBART02G26380.1"/>
    <property type="gene ID" value="OBART02G26380"/>
</dbReference>
<organism evidence="1">
    <name type="scientific">Oryza barthii</name>
    <dbReference type="NCBI Taxonomy" id="65489"/>
    <lineage>
        <taxon>Eukaryota</taxon>
        <taxon>Viridiplantae</taxon>
        <taxon>Streptophyta</taxon>
        <taxon>Embryophyta</taxon>
        <taxon>Tracheophyta</taxon>
        <taxon>Spermatophyta</taxon>
        <taxon>Magnoliopsida</taxon>
        <taxon>Liliopsida</taxon>
        <taxon>Poales</taxon>
        <taxon>Poaceae</taxon>
        <taxon>BOP clade</taxon>
        <taxon>Oryzoideae</taxon>
        <taxon>Oryzeae</taxon>
        <taxon>Oryzinae</taxon>
        <taxon>Oryza</taxon>
    </lineage>
</organism>
<accession>A0A0D3F8C6</accession>